<dbReference type="AlphaFoldDB" id="A0A4R2T6A1"/>
<dbReference type="InterPro" id="IPR001279">
    <property type="entry name" value="Metallo-B-lactamas"/>
</dbReference>
<dbReference type="InterPro" id="IPR052159">
    <property type="entry name" value="Competence_DNA_uptake"/>
</dbReference>
<name>A0A4R2T6A1_9PAST</name>
<dbReference type="OrthoDB" id="9761531at2"/>
<gene>
    <name evidence="8" type="ORF">EDC44_10116</name>
</gene>
<organism evidence="8 9">
    <name type="scientific">Cricetibacter osteomyelitidis</name>
    <dbReference type="NCBI Taxonomy" id="1521931"/>
    <lineage>
        <taxon>Bacteria</taxon>
        <taxon>Pseudomonadati</taxon>
        <taxon>Pseudomonadota</taxon>
        <taxon>Gammaproteobacteria</taxon>
        <taxon>Pasteurellales</taxon>
        <taxon>Pasteurellaceae</taxon>
        <taxon>Cricetibacter</taxon>
    </lineage>
</organism>
<dbReference type="InterPro" id="IPR004477">
    <property type="entry name" value="ComEC_N"/>
</dbReference>
<keyword evidence="5 6" id="KW-0472">Membrane</keyword>
<dbReference type="Proteomes" id="UP000295763">
    <property type="component" value="Unassembled WGS sequence"/>
</dbReference>
<feature type="transmembrane region" description="Helical" evidence="6">
    <location>
        <begin position="401"/>
        <end position="421"/>
    </location>
</feature>
<feature type="transmembrane region" description="Helical" evidence="6">
    <location>
        <begin position="427"/>
        <end position="445"/>
    </location>
</feature>
<dbReference type="SMART" id="SM00849">
    <property type="entry name" value="Lactamase_B"/>
    <property type="match status" value="1"/>
</dbReference>
<proteinExistence type="predicted"/>
<evidence type="ECO:0000256" key="1">
    <source>
        <dbReference type="ARBA" id="ARBA00004651"/>
    </source>
</evidence>
<evidence type="ECO:0000256" key="2">
    <source>
        <dbReference type="ARBA" id="ARBA00022475"/>
    </source>
</evidence>
<evidence type="ECO:0000256" key="5">
    <source>
        <dbReference type="ARBA" id="ARBA00023136"/>
    </source>
</evidence>
<evidence type="ECO:0000256" key="6">
    <source>
        <dbReference type="SAM" id="Phobius"/>
    </source>
</evidence>
<dbReference type="Pfam" id="PF03772">
    <property type="entry name" value="Competence"/>
    <property type="match status" value="1"/>
</dbReference>
<dbReference type="InterPro" id="IPR035681">
    <property type="entry name" value="ComA-like_MBL"/>
</dbReference>
<comment type="subcellular location">
    <subcellularLocation>
        <location evidence="1">Cell membrane</location>
        <topology evidence="1">Multi-pass membrane protein</topology>
    </subcellularLocation>
</comment>
<keyword evidence="2" id="KW-1003">Cell membrane</keyword>
<dbReference type="Gene3D" id="3.60.15.10">
    <property type="entry name" value="Ribonuclease Z/Hydroxyacylglutathione hydrolase-like"/>
    <property type="match status" value="1"/>
</dbReference>
<feature type="transmembrane region" description="Helical" evidence="6">
    <location>
        <begin position="325"/>
        <end position="346"/>
    </location>
</feature>
<dbReference type="InterPro" id="IPR036866">
    <property type="entry name" value="RibonucZ/Hydroxyglut_hydro"/>
</dbReference>
<dbReference type="InterPro" id="IPR025405">
    <property type="entry name" value="DUF4131"/>
</dbReference>
<dbReference type="NCBIfam" id="TIGR00360">
    <property type="entry name" value="ComEC_N-term"/>
    <property type="match status" value="1"/>
</dbReference>
<evidence type="ECO:0000313" key="9">
    <source>
        <dbReference type="Proteomes" id="UP000295763"/>
    </source>
</evidence>
<dbReference type="SUPFAM" id="SSF56281">
    <property type="entry name" value="Metallo-hydrolase/oxidoreductase"/>
    <property type="match status" value="1"/>
</dbReference>
<dbReference type="RefSeq" id="WP_131974131.1">
    <property type="nucleotide sequence ID" value="NZ_SLYB01000001.1"/>
</dbReference>
<dbReference type="GO" id="GO:0005886">
    <property type="term" value="C:plasma membrane"/>
    <property type="evidence" value="ECO:0007669"/>
    <property type="project" value="UniProtKB-SubCell"/>
</dbReference>
<feature type="transmembrane region" description="Helical" evidence="6">
    <location>
        <begin position="485"/>
        <end position="503"/>
    </location>
</feature>
<accession>A0A4R2T6A1</accession>
<evidence type="ECO:0000256" key="4">
    <source>
        <dbReference type="ARBA" id="ARBA00022989"/>
    </source>
</evidence>
<evidence type="ECO:0000313" key="8">
    <source>
        <dbReference type="EMBL" id="TCP97635.1"/>
    </source>
</evidence>
<dbReference type="PANTHER" id="PTHR30619:SF1">
    <property type="entry name" value="RECOMBINATION PROTEIN 2"/>
    <property type="match status" value="1"/>
</dbReference>
<feature type="transmembrane region" description="Helical" evidence="6">
    <location>
        <begin position="229"/>
        <end position="251"/>
    </location>
</feature>
<feature type="transmembrane region" description="Helical" evidence="6">
    <location>
        <begin position="263"/>
        <end position="284"/>
    </location>
</feature>
<dbReference type="PANTHER" id="PTHR30619">
    <property type="entry name" value="DNA INTERNALIZATION/COMPETENCE PROTEIN COMEC/REC2"/>
    <property type="match status" value="1"/>
</dbReference>
<reference evidence="8 9" key="1">
    <citation type="submission" date="2019-03" db="EMBL/GenBank/DDBJ databases">
        <title>Genomic Encyclopedia of Type Strains, Phase IV (KMG-IV): sequencing the most valuable type-strain genomes for metagenomic binning, comparative biology and taxonomic classification.</title>
        <authorList>
            <person name="Goeker M."/>
        </authorList>
    </citation>
    <scope>NUCLEOTIDE SEQUENCE [LARGE SCALE GENOMIC DNA]</scope>
    <source>
        <strain evidence="8 9">DSM 28404</strain>
    </source>
</reference>
<comment type="caution">
    <text evidence="8">The sequence shown here is derived from an EMBL/GenBank/DDBJ whole genome shotgun (WGS) entry which is preliminary data.</text>
</comment>
<evidence type="ECO:0000259" key="7">
    <source>
        <dbReference type="SMART" id="SM00849"/>
    </source>
</evidence>
<dbReference type="GO" id="GO:0030420">
    <property type="term" value="P:establishment of competence for transformation"/>
    <property type="evidence" value="ECO:0007669"/>
    <property type="project" value="InterPro"/>
</dbReference>
<dbReference type="InterPro" id="IPR004797">
    <property type="entry name" value="Competence_ComEC/Rec2"/>
</dbReference>
<dbReference type="CDD" id="cd07731">
    <property type="entry name" value="ComA-like_MBL-fold"/>
    <property type="match status" value="1"/>
</dbReference>
<dbReference type="EMBL" id="SLYB01000001">
    <property type="protein sequence ID" value="TCP97635.1"/>
    <property type="molecule type" value="Genomic_DNA"/>
</dbReference>
<sequence>MKKFTLDHVAGLIILCSLTLLWLPDFLLLSWQWCFIGITVGLILFVFGGRMRATFWLMVIGFFCVGYVHNTALNLMEKAGSVHLLEQKDTIEFYIEEIITQQGYTSLIVTTKDPQHRIYVNWKVADKPRLGEWWKGKLRFRPISSRLNLGGFDRQQWYFSKAVTAYASIKSAVKIAEKNDWRNQRLSQSLEQTKMLIQQGLLMALAFGERAWLPNDVWQIYQQSNTAHLIAISGLHIGLAMSLGFALARAVQFFLPTRWISPYFPLISGLLLALIYSYLAGFAIPTFRAITAISLVLVIRFYRGYCTVWQLFLRTVAILLLFDPIMILSASFWLSAGAVCCLIVWYQLFPLSNWLTTQSRWYKMRYVFGLFHLQLGLLLLFTPIQWALFGGFSGGGFIANLVVVPLFSLGLVPLVLFAVFTQGAFNSWVYADHLAHWITGFLTLFQHQWITVSHQTTLIFTALLAMLIFYIAYRKSARWLSEYGISAVGLFLFSSLSLVYHYIHKPNWQLVMLDVGQGLAVLLVKDQRAILYDTGAAWSGGSMAEIEVLPYIQRQGLILEQLILSHDDNDHSGGARRVLRQYPTVSLLSSSYKNYGETHRTFCKSGKRWQWQGLDFQVLSPKSVVAEAKNPDSCVLLVSDGTYKILLTGDADMATENQIAQQVGKIHVLQVGHHGSKTSTGEKLLKHGQPQIALISSGRWNPWGFPHNIVTERLNRYQSTVYNSAVSGQVNVNFYVNESGNEIKIETARTALSPWYAGYFSR</sequence>
<dbReference type="Pfam" id="PF00753">
    <property type="entry name" value="Lactamase_B"/>
    <property type="match status" value="1"/>
</dbReference>
<feature type="transmembrane region" description="Helical" evidence="6">
    <location>
        <begin position="29"/>
        <end position="48"/>
    </location>
</feature>
<dbReference type="NCBIfam" id="TIGR00361">
    <property type="entry name" value="ComEC_Rec2"/>
    <property type="match status" value="1"/>
</dbReference>
<keyword evidence="9" id="KW-1185">Reference proteome</keyword>
<feature type="domain" description="Metallo-beta-lactamase" evidence="7">
    <location>
        <begin position="517"/>
        <end position="699"/>
    </location>
</feature>
<feature type="transmembrane region" description="Helical" evidence="6">
    <location>
        <begin position="55"/>
        <end position="76"/>
    </location>
</feature>
<keyword evidence="3 6" id="KW-0812">Transmembrane</keyword>
<feature type="transmembrane region" description="Helical" evidence="6">
    <location>
        <begin position="366"/>
        <end position="389"/>
    </location>
</feature>
<dbReference type="Pfam" id="PF13567">
    <property type="entry name" value="DUF4131"/>
    <property type="match status" value="1"/>
</dbReference>
<protein>
    <submittedName>
        <fullName evidence="8">Competence protein ComEC</fullName>
    </submittedName>
</protein>
<keyword evidence="4 6" id="KW-1133">Transmembrane helix</keyword>
<evidence type="ECO:0000256" key="3">
    <source>
        <dbReference type="ARBA" id="ARBA00022692"/>
    </source>
</evidence>
<feature type="transmembrane region" description="Helical" evidence="6">
    <location>
        <begin position="457"/>
        <end position="473"/>
    </location>
</feature>
<feature type="transmembrane region" description="Helical" evidence="6">
    <location>
        <begin position="5"/>
        <end position="23"/>
    </location>
</feature>